<sequence length="358" mass="39856">MIPGAVVRRELSPAPAVTQASNRIIAAITDPWDHPRTMVSVSLMCEWGAAHGIPAATLLGGSGIDERSLTDPEVLVEARQEMAVIRNLVSTTAGRPGVGIELGSLYHLTAYGYLGYLLTAAATARDTVEHGLHFALLTFAFTTMTARIDADGRYVLTFEAEDVPEDIRWFVVERDVAAVVQVHREIFPGADRVPLREIRLEAGRPGSTSVYSDYFGVPIEFGCGRSEVVLDAGYLDEVPPMANTLTAQLLVAQCERIRAERLHHTGVAAQVRAHLLDRTSLDLTLEEVAMQLHYAPRTLRRHLEHEGTTFRELLEEVRRGVAESLLRERSVPRHEIARRLGYQDWSSVVRARRRWKRA</sequence>
<evidence type="ECO:0000256" key="1">
    <source>
        <dbReference type="ARBA" id="ARBA00023125"/>
    </source>
</evidence>
<accession>A0ABW4P8S0</accession>
<dbReference type="EMBL" id="JBHUFB010000013">
    <property type="protein sequence ID" value="MFD1814092.1"/>
    <property type="molecule type" value="Genomic_DNA"/>
</dbReference>
<evidence type="ECO:0000313" key="3">
    <source>
        <dbReference type="EMBL" id="MFD1814092.1"/>
    </source>
</evidence>
<dbReference type="InterPro" id="IPR032687">
    <property type="entry name" value="AraC-type_N"/>
</dbReference>
<proteinExistence type="predicted"/>
<dbReference type="PANTHER" id="PTHR47894">
    <property type="entry name" value="HTH-TYPE TRANSCRIPTIONAL REGULATOR GADX"/>
    <property type="match status" value="1"/>
</dbReference>
<comment type="caution">
    <text evidence="3">The sequence shown here is derived from an EMBL/GenBank/DDBJ whole genome shotgun (WGS) entry which is preliminary data.</text>
</comment>
<dbReference type="PROSITE" id="PS01124">
    <property type="entry name" value="HTH_ARAC_FAMILY_2"/>
    <property type="match status" value="1"/>
</dbReference>
<organism evidence="3 4">
    <name type="scientific">Rhodococcus gannanensis</name>
    <dbReference type="NCBI Taxonomy" id="1960308"/>
    <lineage>
        <taxon>Bacteria</taxon>
        <taxon>Bacillati</taxon>
        <taxon>Actinomycetota</taxon>
        <taxon>Actinomycetes</taxon>
        <taxon>Mycobacteriales</taxon>
        <taxon>Nocardiaceae</taxon>
        <taxon>Rhodococcus</taxon>
    </lineage>
</organism>
<feature type="domain" description="HTH araC/xylS-type" evidence="2">
    <location>
        <begin position="269"/>
        <end position="358"/>
    </location>
</feature>
<dbReference type="PANTHER" id="PTHR47894:SF1">
    <property type="entry name" value="HTH-TYPE TRANSCRIPTIONAL REGULATOR VQSM"/>
    <property type="match status" value="1"/>
</dbReference>
<reference evidence="4" key="1">
    <citation type="journal article" date="2019" name="Int. J. Syst. Evol. Microbiol.">
        <title>The Global Catalogue of Microorganisms (GCM) 10K type strain sequencing project: providing services to taxonomists for standard genome sequencing and annotation.</title>
        <authorList>
            <consortium name="The Broad Institute Genomics Platform"/>
            <consortium name="The Broad Institute Genome Sequencing Center for Infectious Disease"/>
            <person name="Wu L."/>
            <person name="Ma J."/>
        </authorList>
    </citation>
    <scope>NUCLEOTIDE SEQUENCE [LARGE SCALE GENOMIC DNA]</scope>
    <source>
        <strain evidence="4">DT72</strain>
    </source>
</reference>
<dbReference type="RefSeq" id="WP_378486589.1">
    <property type="nucleotide sequence ID" value="NZ_JBHUFB010000013.1"/>
</dbReference>
<dbReference type="Gene3D" id="1.10.10.60">
    <property type="entry name" value="Homeodomain-like"/>
    <property type="match status" value="1"/>
</dbReference>
<evidence type="ECO:0000259" key="2">
    <source>
        <dbReference type="PROSITE" id="PS01124"/>
    </source>
</evidence>
<keyword evidence="4" id="KW-1185">Reference proteome</keyword>
<dbReference type="Pfam" id="PF12625">
    <property type="entry name" value="Arabinose_bd"/>
    <property type="match status" value="1"/>
</dbReference>
<protein>
    <submittedName>
        <fullName evidence="3">AraC family transcriptional regulator ligand-binding domain-containing protein</fullName>
    </submittedName>
</protein>
<evidence type="ECO:0000313" key="4">
    <source>
        <dbReference type="Proteomes" id="UP001597286"/>
    </source>
</evidence>
<dbReference type="Pfam" id="PF12833">
    <property type="entry name" value="HTH_18"/>
    <property type="match status" value="1"/>
</dbReference>
<name>A0ABW4P8S0_9NOCA</name>
<dbReference type="SMART" id="SM00342">
    <property type="entry name" value="HTH_ARAC"/>
    <property type="match status" value="1"/>
</dbReference>
<dbReference type="InterPro" id="IPR018060">
    <property type="entry name" value="HTH_AraC"/>
</dbReference>
<gene>
    <name evidence="3" type="ORF">ACFSJG_17895</name>
</gene>
<dbReference type="Proteomes" id="UP001597286">
    <property type="component" value="Unassembled WGS sequence"/>
</dbReference>
<keyword evidence="1" id="KW-0238">DNA-binding</keyword>